<proteinExistence type="predicted"/>
<organism evidence="2 3">
    <name type="scientific">Zhenhengia yiwuensis</name>
    <dbReference type="NCBI Taxonomy" id="2763666"/>
    <lineage>
        <taxon>Bacteria</taxon>
        <taxon>Bacillati</taxon>
        <taxon>Bacillota</taxon>
        <taxon>Clostridia</taxon>
        <taxon>Lachnospirales</taxon>
        <taxon>Lachnospiraceae</taxon>
        <taxon>Zhenhengia</taxon>
    </lineage>
</organism>
<feature type="domain" description="Copper amine oxidase-like N-terminal" evidence="1">
    <location>
        <begin position="66"/>
        <end position="149"/>
    </location>
</feature>
<dbReference type="RefSeq" id="WP_249334811.1">
    <property type="nucleotide sequence ID" value="NZ_JACRSY010000089.1"/>
</dbReference>
<dbReference type="SUPFAM" id="SSF55383">
    <property type="entry name" value="Copper amine oxidase, domain N"/>
    <property type="match status" value="1"/>
</dbReference>
<gene>
    <name evidence="2" type="ORF">H8718_19925</name>
</gene>
<evidence type="ECO:0000313" key="3">
    <source>
        <dbReference type="Proteomes" id="UP000655830"/>
    </source>
</evidence>
<dbReference type="Gene3D" id="3.30.457.10">
    <property type="entry name" value="Copper amine oxidase-like, N-terminal domain"/>
    <property type="match status" value="1"/>
</dbReference>
<accession>A0A926EK71</accession>
<comment type="caution">
    <text evidence="2">The sequence shown here is derived from an EMBL/GenBank/DDBJ whole genome shotgun (WGS) entry which is preliminary data.</text>
</comment>
<dbReference type="Proteomes" id="UP000655830">
    <property type="component" value="Unassembled WGS sequence"/>
</dbReference>
<name>A0A926EK71_9FIRM</name>
<reference evidence="2" key="1">
    <citation type="submission" date="2020-08" db="EMBL/GenBank/DDBJ databases">
        <title>Genome public.</title>
        <authorList>
            <person name="Liu C."/>
            <person name="Sun Q."/>
        </authorList>
    </citation>
    <scope>NUCLEOTIDE SEQUENCE</scope>
    <source>
        <strain evidence="2">NSJ-12</strain>
    </source>
</reference>
<dbReference type="AlphaFoldDB" id="A0A926EK71"/>
<protein>
    <submittedName>
        <fullName evidence="2">Copper amine oxidase N-terminal domain-containing protein</fullName>
    </submittedName>
</protein>
<evidence type="ECO:0000259" key="1">
    <source>
        <dbReference type="Pfam" id="PF07833"/>
    </source>
</evidence>
<evidence type="ECO:0000313" key="2">
    <source>
        <dbReference type="EMBL" id="MBC8581743.1"/>
    </source>
</evidence>
<dbReference type="Pfam" id="PF07833">
    <property type="entry name" value="Cu_amine_oxidN1"/>
    <property type="match status" value="1"/>
</dbReference>
<dbReference type="InterPro" id="IPR036582">
    <property type="entry name" value="Mao_N_sf"/>
</dbReference>
<dbReference type="EMBL" id="JACRSY010000089">
    <property type="protein sequence ID" value="MBC8581743.1"/>
    <property type="molecule type" value="Genomic_DNA"/>
</dbReference>
<keyword evidence="3" id="KW-1185">Reference proteome</keyword>
<sequence length="163" mass="18952">MRKDFRKISRLVVVVISSIGLSTSILAYKLPETEGHYKLLPINHIYINNVEQHIPEKMGMAYTDNKWRTQVPLRFISEKLGHKIDWVDSSNEIKIDHGKITLKIDNPYALVNENEVLMDSEPFIDENRAYIPLRFISETLGYTVEYTVEGVQSYIHIQENTTK</sequence>
<dbReference type="InterPro" id="IPR012854">
    <property type="entry name" value="Cu_amine_oxidase-like_N"/>
</dbReference>